<accession>A0AAD3TE96</accession>
<evidence type="ECO:0000256" key="1">
    <source>
        <dbReference type="PROSITE-ProRule" id="PRU00175"/>
    </source>
</evidence>
<dbReference type="PROSITE" id="PS50089">
    <property type="entry name" value="ZF_RING_2"/>
    <property type="match status" value="1"/>
</dbReference>
<name>A0AAD3TE96_NEPGR</name>
<keyword evidence="1" id="KW-0862">Zinc</keyword>
<evidence type="ECO:0000256" key="3">
    <source>
        <dbReference type="SAM" id="Phobius"/>
    </source>
</evidence>
<protein>
    <recommendedName>
        <fullName evidence="4">RING-type domain-containing protein</fullName>
    </recommendedName>
</protein>
<feature type="transmembrane region" description="Helical" evidence="3">
    <location>
        <begin position="97"/>
        <end position="117"/>
    </location>
</feature>
<proteinExistence type="predicted"/>
<feature type="transmembrane region" description="Helical" evidence="3">
    <location>
        <begin position="251"/>
        <end position="284"/>
    </location>
</feature>
<sequence>MDVSSQAPRQESQTDQYPLLREQRDINVNHEPSNLPDVECPHDLSPCTDVDMPTSSNQAPVQSSSPSPGQSSSQSFSFMRESEGLGRHRWSPFSSDFWIFVEILYTLGLIIAAIVVLCLSRHEHPRAPLFAWVVAYTAACFISLPILFWGYLHRSRVTEQELAELNQDFRERNSASDPSSFITISLSPSSNHEDQSAATYNGPALQVDNPRIDLLVGRLKMALDYFFMVWFIVGNVWIFGGHSSASEAPKLYRLCVVYISLSSIGYAMPFLLCALICCCIPCLISLLGVPEDQHQPEGASNEFINMLPTYKFTSKKNENGSTLDTEADGGGGIVGAGTEKERAISGEDAVCCICLEGYVDEDELRELPCSHLFHAECVARWLRINASCPVCKSEIVERIEDSSSLTISMQ</sequence>
<dbReference type="Proteomes" id="UP001279734">
    <property type="component" value="Unassembled WGS sequence"/>
</dbReference>
<dbReference type="Pfam" id="PF13639">
    <property type="entry name" value="zf-RING_2"/>
    <property type="match status" value="1"/>
</dbReference>
<keyword evidence="1" id="KW-0863">Zinc-finger</keyword>
<dbReference type="SUPFAM" id="SSF57850">
    <property type="entry name" value="RING/U-box"/>
    <property type="match status" value="1"/>
</dbReference>
<dbReference type="InterPro" id="IPR013083">
    <property type="entry name" value="Znf_RING/FYVE/PHD"/>
</dbReference>
<feature type="compositionally biased region" description="Polar residues" evidence="2">
    <location>
        <begin position="1"/>
        <end position="16"/>
    </location>
</feature>
<evidence type="ECO:0000313" key="6">
    <source>
        <dbReference type="Proteomes" id="UP001279734"/>
    </source>
</evidence>
<evidence type="ECO:0000313" key="5">
    <source>
        <dbReference type="EMBL" id="GMH27336.1"/>
    </source>
</evidence>
<keyword evidence="3" id="KW-0812">Transmembrane</keyword>
<evidence type="ECO:0000259" key="4">
    <source>
        <dbReference type="PROSITE" id="PS50089"/>
    </source>
</evidence>
<dbReference type="InterPro" id="IPR001841">
    <property type="entry name" value="Znf_RING"/>
</dbReference>
<comment type="caution">
    <text evidence="5">The sequence shown here is derived from an EMBL/GenBank/DDBJ whole genome shotgun (WGS) entry which is preliminary data.</text>
</comment>
<evidence type="ECO:0000256" key="2">
    <source>
        <dbReference type="SAM" id="MobiDB-lite"/>
    </source>
</evidence>
<dbReference type="Gene3D" id="3.30.40.10">
    <property type="entry name" value="Zinc/RING finger domain, C3HC4 (zinc finger)"/>
    <property type="match status" value="1"/>
</dbReference>
<feature type="transmembrane region" description="Helical" evidence="3">
    <location>
        <begin position="129"/>
        <end position="152"/>
    </location>
</feature>
<feature type="transmembrane region" description="Helical" evidence="3">
    <location>
        <begin position="221"/>
        <end position="239"/>
    </location>
</feature>
<reference evidence="5" key="1">
    <citation type="submission" date="2023-05" db="EMBL/GenBank/DDBJ databases">
        <title>Nepenthes gracilis genome sequencing.</title>
        <authorList>
            <person name="Fukushima K."/>
        </authorList>
    </citation>
    <scope>NUCLEOTIDE SEQUENCE</scope>
    <source>
        <strain evidence="5">SING2019-196</strain>
    </source>
</reference>
<dbReference type="SMART" id="SM00184">
    <property type="entry name" value="RING"/>
    <property type="match status" value="1"/>
</dbReference>
<dbReference type="PANTHER" id="PTHR46225:SF2">
    <property type="entry name" value="C3H4 TYPE ZINC FINGER PROTEIN"/>
    <property type="match status" value="1"/>
</dbReference>
<keyword evidence="6" id="KW-1185">Reference proteome</keyword>
<feature type="domain" description="RING-type" evidence="4">
    <location>
        <begin position="351"/>
        <end position="392"/>
    </location>
</feature>
<dbReference type="PANTHER" id="PTHR46225">
    <property type="entry name" value="C3H4 TYPE ZINC FINGER PROTEIN"/>
    <property type="match status" value="1"/>
</dbReference>
<keyword evidence="3" id="KW-0472">Membrane</keyword>
<dbReference type="GO" id="GO:0008270">
    <property type="term" value="F:zinc ion binding"/>
    <property type="evidence" value="ECO:0007669"/>
    <property type="project" value="UniProtKB-KW"/>
</dbReference>
<keyword evidence="3" id="KW-1133">Transmembrane helix</keyword>
<feature type="region of interest" description="Disordered" evidence="2">
    <location>
        <begin position="1"/>
        <end position="78"/>
    </location>
</feature>
<feature type="compositionally biased region" description="Low complexity" evidence="2">
    <location>
        <begin position="55"/>
        <end position="77"/>
    </location>
</feature>
<keyword evidence="1" id="KW-0479">Metal-binding</keyword>
<gene>
    <name evidence="5" type="ORF">Nepgr_029179</name>
</gene>
<organism evidence="5 6">
    <name type="scientific">Nepenthes gracilis</name>
    <name type="common">Slender pitcher plant</name>
    <dbReference type="NCBI Taxonomy" id="150966"/>
    <lineage>
        <taxon>Eukaryota</taxon>
        <taxon>Viridiplantae</taxon>
        <taxon>Streptophyta</taxon>
        <taxon>Embryophyta</taxon>
        <taxon>Tracheophyta</taxon>
        <taxon>Spermatophyta</taxon>
        <taxon>Magnoliopsida</taxon>
        <taxon>eudicotyledons</taxon>
        <taxon>Gunneridae</taxon>
        <taxon>Pentapetalae</taxon>
        <taxon>Caryophyllales</taxon>
        <taxon>Nepenthaceae</taxon>
        <taxon>Nepenthes</taxon>
    </lineage>
</organism>
<dbReference type="EMBL" id="BSYO01000032">
    <property type="protein sequence ID" value="GMH27336.1"/>
    <property type="molecule type" value="Genomic_DNA"/>
</dbReference>
<dbReference type="AlphaFoldDB" id="A0AAD3TE96"/>